<dbReference type="PANTHER" id="PTHR43649">
    <property type="entry name" value="ARABINOSE-BINDING PROTEIN-RELATED"/>
    <property type="match status" value="1"/>
</dbReference>
<dbReference type="PANTHER" id="PTHR43649:SF12">
    <property type="entry name" value="DIACETYLCHITOBIOSE BINDING PROTEIN DASA"/>
    <property type="match status" value="1"/>
</dbReference>
<keyword evidence="2" id="KW-0732">Signal</keyword>
<dbReference type="SUPFAM" id="SSF53850">
    <property type="entry name" value="Periplasmic binding protein-like II"/>
    <property type="match status" value="1"/>
</dbReference>
<feature type="chain" id="PRO_5046907620" evidence="2">
    <location>
        <begin position="22"/>
        <end position="553"/>
    </location>
</feature>
<sequence length="553" mass="61570">MKFKRRVSTLVASLLVIAVLAGCSGNNGNASNTPSNSGGNTGASAGNETKPAAGNLNETGMPIVKDKITIQMLTGKPPAATDWNKLMLWTEYEKMTNIHIDWVDQVPFANLAEKRNLVLAGGEYTEAFFTSQMPISDLIKYGAEGVFLPLNDLIDKYAPNLKRIFEQYPAIKKGSVMPDGKIYSFPTIVDPEFPSALTGGKIWINKQWLETLGLSEPQTIDDFYKMLKQFKEGDPNRNGKADEVPLSSYWMPGIEGYLRGSWGLGNRGAHAGNFDLDPATGKVRFIPTDKKYKEMLQFMNKLYTENLIDHNVYAVDYAKYIAEGTKGVYGAMWGVDPATTIKKDSYIGSPALEGPDGDRMYTAIAAPQLWTGGLVLTDRAKNPEALVRWIDHFYGEEGGKMFFMGFKDVTYKETADGKVEYVDEIKNNPEGLNLDQAVSKYLTWPGGGYPGIVRQKFFQGAESSPASIEATDKVKPFFPEEVWPPFSFTSEENDTFTARATDIEAYVTEMTAKFVTGKNPFSEWDKYVKTINDMGLEEYIKIFTQALDRYKNS</sequence>
<protein>
    <submittedName>
        <fullName evidence="3">Extracellular solute-binding protein</fullName>
    </submittedName>
</protein>
<keyword evidence="4" id="KW-1185">Reference proteome</keyword>
<feature type="signal peptide" evidence="2">
    <location>
        <begin position="1"/>
        <end position="21"/>
    </location>
</feature>
<organism evidence="3 4">
    <name type="scientific">Cohnella silvisoli</name>
    <dbReference type="NCBI Taxonomy" id="2873699"/>
    <lineage>
        <taxon>Bacteria</taxon>
        <taxon>Bacillati</taxon>
        <taxon>Bacillota</taxon>
        <taxon>Bacilli</taxon>
        <taxon>Bacillales</taxon>
        <taxon>Paenibacillaceae</taxon>
        <taxon>Cohnella</taxon>
    </lineage>
</organism>
<evidence type="ECO:0000256" key="1">
    <source>
        <dbReference type="SAM" id="MobiDB-lite"/>
    </source>
</evidence>
<accession>A0ABV1KMT2</accession>
<comment type="caution">
    <text evidence="3">The sequence shown here is derived from an EMBL/GenBank/DDBJ whole genome shotgun (WGS) entry which is preliminary data.</text>
</comment>
<evidence type="ECO:0000256" key="2">
    <source>
        <dbReference type="SAM" id="SignalP"/>
    </source>
</evidence>
<dbReference type="Gene3D" id="3.40.190.10">
    <property type="entry name" value="Periplasmic binding protein-like II"/>
    <property type="match status" value="2"/>
</dbReference>
<evidence type="ECO:0000313" key="3">
    <source>
        <dbReference type="EMBL" id="MEQ4481395.1"/>
    </source>
</evidence>
<evidence type="ECO:0000313" key="4">
    <source>
        <dbReference type="Proteomes" id="UP001493487"/>
    </source>
</evidence>
<feature type="compositionally biased region" description="Low complexity" evidence="1">
    <location>
        <begin position="27"/>
        <end position="47"/>
    </location>
</feature>
<dbReference type="Proteomes" id="UP001493487">
    <property type="component" value="Unassembled WGS sequence"/>
</dbReference>
<dbReference type="PROSITE" id="PS51257">
    <property type="entry name" value="PROKAR_LIPOPROTEIN"/>
    <property type="match status" value="1"/>
</dbReference>
<proteinExistence type="predicted"/>
<feature type="region of interest" description="Disordered" evidence="1">
    <location>
        <begin position="27"/>
        <end position="58"/>
    </location>
</feature>
<dbReference type="EMBL" id="JASKHM010000001">
    <property type="protein sequence ID" value="MEQ4481395.1"/>
    <property type="molecule type" value="Genomic_DNA"/>
</dbReference>
<reference evidence="3 4" key="1">
    <citation type="journal article" date="2023" name="Genome Announc.">
        <title>Pan-Genome Analyses of the Genus Cohnella and Proposal of the Novel Species Cohnella silvisoli sp. nov., Isolated from Forest Soil.</title>
        <authorList>
            <person name="Wang C."/>
            <person name="Mao L."/>
            <person name="Bao G."/>
            <person name="Zhu H."/>
        </authorList>
    </citation>
    <scope>NUCLEOTIDE SEQUENCE [LARGE SCALE GENOMIC DNA]</scope>
    <source>
        <strain evidence="3 4">NL03-T5-1</strain>
    </source>
</reference>
<name>A0ABV1KMT2_9BACL</name>
<gene>
    <name evidence="3" type="ORF">QJS35_03180</name>
</gene>
<dbReference type="RefSeq" id="WP_232182099.1">
    <property type="nucleotide sequence ID" value="NZ_JAIOAP010000001.1"/>
</dbReference>
<dbReference type="InterPro" id="IPR050490">
    <property type="entry name" value="Bact_solute-bd_prot1"/>
</dbReference>